<proteinExistence type="predicted"/>
<keyword evidence="3" id="KW-1185">Reference proteome</keyword>
<gene>
    <name evidence="2" type="ORF">ACFPT7_18790</name>
</gene>
<feature type="region of interest" description="Disordered" evidence="1">
    <location>
        <begin position="199"/>
        <end position="218"/>
    </location>
</feature>
<name>A0ABW1EK41_9BACT</name>
<dbReference type="EMBL" id="JBHSPH010000009">
    <property type="protein sequence ID" value="MFC5864360.1"/>
    <property type="molecule type" value="Genomic_DNA"/>
</dbReference>
<reference evidence="3" key="1">
    <citation type="journal article" date="2019" name="Int. J. Syst. Evol. Microbiol.">
        <title>The Global Catalogue of Microorganisms (GCM) 10K type strain sequencing project: providing services to taxonomists for standard genome sequencing and annotation.</title>
        <authorList>
            <consortium name="The Broad Institute Genomics Platform"/>
            <consortium name="The Broad Institute Genome Sequencing Center for Infectious Disease"/>
            <person name="Wu L."/>
            <person name="Ma J."/>
        </authorList>
    </citation>
    <scope>NUCLEOTIDE SEQUENCE [LARGE SCALE GENOMIC DNA]</scope>
    <source>
        <strain evidence="3">JCM 4087</strain>
    </source>
</reference>
<accession>A0ABW1EK41</accession>
<dbReference type="Proteomes" id="UP001596091">
    <property type="component" value="Unassembled WGS sequence"/>
</dbReference>
<dbReference type="RefSeq" id="WP_263342094.1">
    <property type="nucleotide sequence ID" value="NZ_JAGSYH010000009.1"/>
</dbReference>
<evidence type="ECO:0000313" key="3">
    <source>
        <dbReference type="Proteomes" id="UP001596091"/>
    </source>
</evidence>
<protein>
    <submittedName>
        <fullName evidence="2">Uncharacterized protein</fullName>
    </submittedName>
</protein>
<sequence>MPNQNGSVYGLTLLCPIINDHRASPSHDLQIRAYLATLPTGPDSPFAIAPHTHLARLVVMDDVVFVGAPAREEHLKSKYLVFEANIDCPPHAIGTTGLDTYLAGLAMAAPQQLDAIWSHCTGYPGTANLQAFLHYMKACQIETTFFFAATNDKSVTQTLKALQTQRAVADFIATHQGKDPAELQRDFLAFSQKLIAAPTPKPAVPAPQRPMQTGGRNE</sequence>
<evidence type="ECO:0000313" key="2">
    <source>
        <dbReference type="EMBL" id="MFC5864360.1"/>
    </source>
</evidence>
<feature type="compositionally biased region" description="Pro residues" evidence="1">
    <location>
        <begin position="199"/>
        <end position="208"/>
    </location>
</feature>
<evidence type="ECO:0000256" key="1">
    <source>
        <dbReference type="SAM" id="MobiDB-lite"/>
    </source>
</evidence>
<comment type="caution">
    <text evidence="2">The sequence shown here is derived from an EMBL/GenBank/DDBJ whole genome shotgun (WGS) entry which is preliminary data.</text>
</comment>
<organism evidence="2 3">
    <name type="scientific">Acidicapsa dinghuensis</name>
    <dbReference type="NCBI Taxonomy" id="2218256"/>
    <lineage>
        <taxon>Bacteria</taxon>
        <taxon>Pseudomonadati</taxon>
        <taxon>Acidobacteriota</taxon>
        <taxon>Terriglobia</taxon>
        <taxon>Terriglobales</taxon>
        <taxon>Acidobacteriaceae</taxon>
        <taxon>Acidicapsa</taxon>
    </lineage>
</organism>